<sequence length="105" mass="11737">MRSLLPGIIIGVLGLILSFILENSDIIMYSLFIIGFIPIIISGFMSGAYVSGDRVRGNYSDSKDFHERSVMSTKLFLFGIPVVLAAIAIHFFFFEKLKNFGLVLR</sequence>
<organism evidence="2 3">
    <name type="scientific">Desulfosporosinus lacus DSM 15449</name>
    <dbReference type="NCBI Taxonomy" id="1121420"/>
    <lineage>
        <taxon>Bacteria</taxon>
        <taxon>Bacillati</taxon>
        <taxon>Bacillota</taxon>
        <taxon>Clostridia</taxon>
        <taxon>Eubacteriales</taxon>
        <taxon>Desulfitobacteriaceae</taxon>
        <taxon>Desulfosporosinus</taxon>
    </lineage>
</organism>
<dbReference type="STRING" id="1121420.SAMN02746098_01385"/>
<evidence type="ECO:0000313" key="2">
    <source>
        <dbReference type="EMBL" id="SHH75669.1"/>
    </source>
</evidence>
<evidence type="ECO:0000313" key="3">
    <source>
        <dbReference type="Proteomes" id="UP000183954"/>
    </source>
</evidence>
<keyword evidence="1" id="KW-0812">Transmembrane</keyword>
<proteinExistence type="predicted"/>
<dbReference type="Pfam" id="PF17247">
    <property type="entry name" value="DUF5316"/>
    <property type="match status" value="1"/>
</dbReference>
<dbReference type="InterPro" id="IPR035167">
    <property type="entry name" value="DUF5316"/>
</dbReference>
<feature type="transmembrane region" description="Helical" evidence="1">
    <location>
        <begin position="5"/>
        <end position="21"/>
    </location>
</feature>
<keyword evidence="1" id="KW-0472">Membrane</keyword>
<reference evidence="3" key="1">
    <citation type="submission" date="2016-11" db="EMBL/GenBank/DDBJ databases">
        <authorList>
            <person name="Varghese N."/>
            <person name="Submissions S."/>
        </authorList>
    </citation>
    <scope>NUCLEOTIDE SEQUENCE [LARGE SCALE GENOMIC DNA]</scope>
    <source>
        <strain evidence="3">DSM 15449</strain>
    </source>
</reference>
<keyword evidence="3" id="KW-1185">Reference proteome</keyword>
<evidence type="ECO:0000256" key="1">
    <source>
        <dbReference type="SAM" id="Phobius"/>
    </source>
</evidence>
<gene>
    <name evidence="2" type="ORF">SAMN02746098_01385</name>
</gene>
<dbReference type="RefSeq" id="WP_073028798.1">
    <property type="nucleotide sequence ID" value="NZ_FQXJ01000004.1"/>
</dbReference>
<name>A0A1M5VK90_9FIRM</name>
<dbReference type="EMBL" id="FQXJ01000004">
    <property type="protein sequence ID" value="SHH75669.1"/>
    <property type="molecule type" value="Genomic_DNA"/>
</dbReference>
<protein>
    <submittedName>
        <fullName evidence="2">Uncharacterized protein</fullName>
    </submittedName>
</protein>
<feature type="transmembrane region" description="Helical" evidence="1">
    <location>
        <begin position="75"/>
        <end position="94"/>
    </location>
</feature>
<feature type="transmembrane region" description="Helical" evidence="1">
    <location>
        <begin position="27"/>
        <end position="50"/>
    </location>
</feature>
<dbReference type="AlphaFoldDB" id="A0A1M5VK90"/>
<dbReference type="OrthoDB" id="1927595at2"/>
<dbReference type="Proteomes" id="UP000183954">
    <property type="component" value="Unassembled WGS sequence"/>
</dbReference>
<keyword evidence="1" id="KW-1133">Transmembrane helix</keyword>
<accession>A0A1M5VK90</accession>